<organism evidence="3 4">
    <name type="scientific">Halomonas salipaludis</name>
    <dbReference type="NCBI Taxonomy" id="2032625"/>
    <lineage>
        <taxon>Bacteria</taxon>
        <taxon>Pseudomonadati</taxon>
        <taxon>Pseudomonadota</taxon>
        <taxon>Gammaproteobacteria</taxon>
        <taxon>Oceanospirillales</taxon>
        <taxon>Halomonadaceae</taxon>
        <taxon>Halomonas</taxon>
    </lineage>
</organism>
<evidence type="ECO:0000256" key="1">
    <source>
        <dbReference type="SAM" id="MobiDB-lite"/>
    </source>
</evidence>
<gene>
    <name evidence="3" type="ORF">CK498_02205</name>
</gene>
<dbReference type="GO" id="GO:0006260">
    <property type="term" value="P:DNA replication"/>
    <property type="evidence" value="ECO:0007669"/>
    <property type="project" value="InterPro"/>
</dbReference>
<dbReference type="InterPro" id="IPR006497">
    <property type="entry name" value="Phage_lambda_VrpO_N"/>
</dbReference>
<feature type="compositionally biased region" description="Basic residues" evidence="1">
    <location>
        <begin position="197"/>
        <end position="209"/>
    </location>
</feature>
<sequence>MSNVLKFPERFHEQSQAPAETPKGPQVEDGYTRIANPIMDALCCADLTSREFRVLHFVIRTTYGWNTKACRMTGEFIAKKVKLDPSRCSKVLNELIRRRVLIRHGGSRSPVSLNKHVEEWEPREGAKRQAPTKQSDSAQDEPTPPKGADSAQDEPTHSAQDEPTKKDMKDIPPLPTVEGEGPSPETGQKPEAEKPKPKAKPKGGTKPKAAKLDLSQLPDGVSLEAVEGFIEHRNTLKKPLTQRALTLNVNEALRAAERIPGMTADQALDETVMAGWQGVKADWLARRQGATENPAKGMNPAERLHAANQQAIREAVERRNADAECKGDLFDNDGGHW</sequence>
<accession>A0A2A2F3L6</accession>
<dbReference type="RefSeq" id="WP_095619215.1">
    <property type="nucleotide sequence ID" value="NZ_NSKB01000001.1"/>
</dbReference>
<dbReference type="OrthoDB" id="6313655at2"/>
<dbReference type="Pfam" id="PF04492">
    <property type="entry name" value="Phage_rep_O"/>
    <property type="match status" value="1"/>
</dbReference>
<evidence type="ECO:0000313" key="4">
    <source>
        <dbReference type="Proteomes" id="UP000217771"/>
    </source>
</evidence>
<feature type="domain" description="Bacteriophage lambda Replication protein O N-terminal" evidence="2">
    <location>
        <begin position="26"/>
        <end position="120"/>
    </location>
</feature>
<dbReference type="Gene3D" id="1.10.10.10">
    <property type="entry name" value="Winged helix-like DNA-binding domain superfamily/Winged helix DNA-binding domain"/>
    <property type="match status" value="1"/>
</dbReference>
<dbReference type="EMBL" id="NSKB01000001">
    <property type="protein sequence ID" value="PAU79202.1"/>
    <property type="molecule type" value="Genomic_DNA"/>
</dbReference>
<dbReference type="InterPro" id="IPR036388">
    <property type="entry name" value="WH-like_DNA-bd_sf"/>
</dbReference>
<dbReference type="NCBIfam" id="TIGR01610">
    <property type="entry name" value="phage_O_Nterm"/>
    <property type="match status" value="1"/>
</dbReference>
<name>A0A2A2F3L6_9GAMM</name>
<dbReference type="Proteomes" id="UP000217771">
    <property type="component" value="Unassembled WGS sequence"/>
</dbReference>
<protein>
    <recommendedName>
        <fullName evidence="2">Bacteriophage lambda Replication protein O N-terminal domain-containing protein</fullName>
    </recommendedName>
</protein>
<feature type="compositionally biased region" description="Basic and acidic residues" evidence="1">
    <location>
        <begin position="154"/>
        <end position="170"/>
    </location>
</feature>
<dbReference type="AlphaFoldDB" id="A0A2A2F3L6"/>
<keyword evidence="4" id="KW-1185">Reference proteome</keyword>
<evidence type="ECO:0000313" key="3">
    <source>
        <dbReference type="EMBL" id="PAU79202.1"/>
    </source>
</evidence>
<feature type="region of interest" description="Disordered" evidence="1">
    <location>
        <begin position="107"/>
        <end position="215"/>
    </location>
</feature>
<reference evidence="3 4" key="1">
    <citation type="submission" date="2017-08" db="EMBL/GenBank/DDBJ databases">
        <title>Halomonas alkalisoli sp. nov., isolated from saline alkaline soil.</title>
        <authorList>
            <person name="Wang D."/>
            <person name="Zhang G."/>
        </authorList>
    </citation>
    <scope>NUCLEOTIDE SEQUENCE [LARGE SCALE GENOMIC DNA]</scope>
    <source>
        <strain evidence="3 4">WRN001</strain>
    </source>
</reference>
<feature type="compositionally biased region" description="Basic and acidic residues" evidence="1">
    <location>
        <begin position="115"/>
        <end position="127"/>
    </location>
</feature>
<evidence type="ECO:0000259" key="2">
    <source>
        <dbReference type="Pfam" id="PF04492"/>
    </source>
</evidence>
<comment type="caution">
    <text evidence="3">The sequence shown here is derived from an EMBL/GenBank/DDBJ whole genome shotgun (WGS) entry which is preliminary data.</text>
</comment>
<proteinExistence type="predicted"/>